<dbReference type="Proteomes" id="UP000229529">
    <property type="component" value="Unassembled WGS sequence"/>
</dbReference>
<evidence type="ECO:0000256" key="1">
    <source>
        <dbReference type="ARBA" id="ARBA00022980"/>
    </source>
</evidence>
<dbReference type="SUPFAM" id="SSF54211">
    <property type="entry name" value="Ribosomal protein S5 domain 2-like"/>
    <property type="match status" value="1"/>
</dbReference>
<comment type="caution">
    <text evidence="5">The sequence shown here is derived from an EMBL/GenBank/DDBJ whole genome shotgun (WGS) entry which is preliminary data.</text>
</comment>
<keyword evidence="2" id="KW-0687">Ribonucleoprotein</keyword>
<dbReference type="InterPro" id="IPR000754">
    <property type="entry name" value="Ribosomal_uS9"/>
</dbReference>
<evidence type="ECO:0000313" key="5">
    <source>
        <dbReference type="EMBL" id="PIM96342.1"/>
    </source>
</evidence>
<gene>
    <name evidence="5" type="primary">rpsI</name>
    <name evidence="5" type="ORF">alecur_121</name>
</gene>
<dbReference type="Pfam" id="PF00380">
    <property type="entry name" value="Ribosomal_S9"/>
    <property type="match status" value="1"/>
</dbReference>
<dbReference type="EMBL" id="NXGS01000086">
    <property type="protein sequence ID" value="PIM96342.1"/>
    <property type="molecule type" value="Genomic_DNA"/>
</dbReference>
<keyword evidence="6" id="KW-1185">Reference proteome</keyword>
<dbReference type="Gene3D" id="3.30.230.10">
    <property type="match status" value="1"/>
</dbReference>
<reference evidence="5" key="1">
    <citation type="submission" date="2017-09" db="EMBL/GenBank/DDBJ databases">
        <authorList>
            <person name="Campbell M.A."/>
            <person name="Lukasik P."/>
            <person name="Simon C."/>
            <person name="McCutcheon J.P."/>
        </authorList>
    </citation>
    <scope>NUCLEOTIDE SEQUENCE [LARGE SCALE GENOMIC DNA]</scope>
    <source>
        <strain evidence="5">ALECUR</strain>
    </source>
</reference>
<evidence type="ECO:0000256" key="2">
    <source>
        <dbReference type="ARBA" id="ARBA00023274"/>
    </source>
</evidence>
<organism evidence="5 6">
    <name type="scientific">Candidatus Hodgkinia cicadicola</name>
    <dbReference type="NCBI Taxonomy" id="573658"/>
    <lineage>
        <taxon>Bacteria</taxon>
        <taxon>Pseudomonadati</taxon>
        <taxon>Pseudomonadota</taxon>
        <taxon>Alphaproteobacteria</taxon>
        <taxon>Hyphomicrobiales</taxon>
        <taxon>Candidatus Hodgkinia</taxon>
    </lineage>
</organism>
<dbReference type="InterPro" id="IPR020568">
    <property type="entry name" value="Ribosomal_Su5_D2-typ_SF"/>
</dbReference>
<keyword evidence="1" id="KW-0689">Ribosomal protein</keyword>
<accession>A0ABX4MHI7</accession>
<protein>
    <recommendedName>
        <fullName evidence="3">Small ribosomal subunit protein uS9</fullName>
    </recommendedName>
    <alternativeName>
        <fullName evidence="4">30S ribosomal protein S9</fullName>
    </alternativeName>
</protein>
<sequence>MDENILKKLLIMGIMERIDHTKPYNTSMYKTKVCNGWTSVFVEERTALAKVKVCLNESFVLVINNPANDNHENDALFKYTTHNVFNLIRYSKMFDSVKEDGPISQAYAIRLAMVKCLLCLDDEIKLLLKANNYILANYRIVEWKNMDVVWQGNHINSININ</sequence>
<evidence type="ECO:0000313" key="6">
    <source>
        <dbReference type="Proteomes" id="UP000229529"/>
    </source>
</evidence>
<evidence type="ECO:0000256" key="3">
    <source>
        <dbReference type="ARBA" id="ARBA00035259"/>
    </source>
</evidence>
<proteinExistence type="predicted"/>
<name>A0ABX4MHI7_9HYPH</name>
<dbReference type="InterPro" id="IPR014721">
    <property type="entry name" value="Ribsml_uS5_D2-typ_fold_subgr"/>
</dbReference>
<evidence type="ECO:0000256" key="4">
    <source>
        <dbReference type="ARBA" id="ARBA00035523"/>
    </source>
</evidence>